<organism evidence="14 15">
    <name type="scientific">Malassezia cuniculi</name>
    <dbReference type="NCBI Taxonomy" id="948313"/>
    <lineage>
        <taxon>Eukaryota</taxon>
        <taxon>Fungi</taxon>
        <taxon>Dikarya</taxon>
        <taxon>Basidiomycota</taxon>
        <taxon>Ustilaginomycotina</taxon>
        <taxon>Malasseziomycetes</taxon>
        <taxon>Malasseziales</taxon>
        <taxon>Malasseziaceae</taxon>
        <taxon>Malassezia</taxon>
    </lineage>
</organism>
<evidence type="ECO:0000256" key="3">
    <source>
        <dbReference type="ARBA" id="ARBA00022670"/>
    </source>
</evidence>
<dbReference type="InterPro" id="IPR019533">
    <property type="entry name" value="Peptidase_S26"/>
</dbReference>
<feature type="region of interest" description="Disordered" evidence="12">
    <location>
        <begin position="319"/>
        <end position="344"/>
    </location>
</feature>
<evidence type="ECO:0000256" key="10">
    <source>
        <dbReference type="PIRSR" id="PIRSR600223-1"/>
    </source>
</evidence>
<dbReference type="InterPro" id="IPR036286">
    <property type="entry name" value="LexA/Signal_pep-like_sf"/>
</dbReference>
<evidence type="ECO:0000313" key="15">
    <source>
        <dbReference type="Proteomes" id="UP001219933"/>
    </source>
</evidence>
<protein>
    <recommendedName>
        <fullName evidence="11">Mitochondrial inner membrane protease subunit</fullName>
        <ecNumber evidence="11">3.4.21.-</ecNumber>
    </recommendedName>
</protein>
<evidence type="ECO:0000313" key="14">
    <source>
        <dbReference type="EMBL" id="WFD34967.1"/>
    </source>
</evidence>
<evidence type="ECO:0000256" key="8">
    <source>
        <dbReference type="ARBA" id="ARBA00023128"/>
    </source>
</evidence>
<sequence length="356" mass="39495">MSKLSQSQRNLIALYRRGIRSIRSKPAESKFDFTLYLRHYFRHPQMGGGLSKRDFAAIDYMGRRGIKMLEDLFEDPDVKSIRLAPKFAIGRALRTAAISRRAASTAANIEPHQRSSRIPRWAISLVAWAPVALFVTHHVTSIATVTGHSMSPTFNPVGDDEHRAPTRIQDCDIVLLNRIAPVARTFKVGDVVTLYSPSDPNVLITKRILALGGDTVQLWVPHSDNCEPEPHDHNGPHVQSLAYTDIYLQALGAMAKRKSARSRGEWLTIEIPPNYAWVEGDASAAAGNRPENKSRDSREFGPVPLGLLTARVECIVWPPSRFGPPGPRPDLRTGSRDDQNAYTNARTNACTNALAH</sequence>
<dbReference type="Gene3D" id="2.10.109.10">
    <property type="entry name" value="Umud Fragment, subunit A"/>
    <property type="match status" value="1"/>
</dbReference>
<dbReference type="AlphaFoldDB" id="A0AAF0EUQ3"/>
<dbReference type="InterPro" id="IPR019757">
    <property type="entry name" value="Pept_S26A_signal_pept_1_Lys-AS"/>
</dbReference>
<dbReference type="GO" id="GO:0006627">
    <property type="term" value="P:protein processing involved in protein targeting to mitochondrion"/>
    <property type="evidence" value="ECO:0007669"/>
    <property type="project" value="InterPro"/>
</dbReference>
<dbReference type="CDD" id="cd06530">
    <property type="entry name" value="S26_SPase_I"/>
    <property type="match status" value="1"/>
</dbReference>
<feature type="compositionally biased region" description="Basic and acidic residues" evidence="12">
    <location>
        <begin position="329"/>
        <end position="339"/>
    </location>
</feature>
<evidence type="ECO:0000256" key="11">
    <source>
        <dbReference type="RuleBase" id="RU362041"/>
    </source>
</evidence>
<dbReference type="Pfam" id="PF10502">
    <property type="entry name" value="Peptidase_S26"/>
    <property type="match status" value="1"/>
</dbReference>
<feature type="domain" description="Peptidase S26" evidence="13">
    <location>
        <begin position="120"/>
        <end position="317"/>
    </location>
</feature>
<dbReference type="GO" id="GO:0042720">
    <property type="term" value="C:mitochondrial inner membrane peptidase complex"/>
    <property type="evidence" value="ECO:0007669"/>
    <property type="project" value="InterPro"/>
</dbReference>
<dbReference type="PANTHER" id="PTHR46041:SF2">
    <property type="entry name" value="MITOCHONDRIAL INNER MEMBRANE PROTEASE SUBUNIT 2"/>
    <property type="match status" value="1"/>
</dbReference>
<feature type="active site" evidence="10">
    <location>
        <position position="206"/>
    </location>
</feature>
<reference evidence="14" key="1">
    <citation type="submission" date="2023-03" db="EMBL/GenBank/DDBJ databases">
        <title>Mating type loci evolution in Malassezia.</title>
        <authorList>
            <person name="Coelho M.A."/>
        </authorList>
    </citation>
    <scope>NUCLEOTIDE SEQUENCE</scope>
    <source>
        <strain evidence="14">CBS 11721</strain>
    </source>
</reference>
<evidence type="ECO:0000256" key="1">
    <source>
        <dbReference type="ARBA" id="ARBA00004434"/>
    </source>
</evidence>
<dbReference type="InterPro" id="IPR000223">
    <property type="entry name" value="Pept_S26A_signal_pept_1"/>
</dbReference>
<evidence type="ECO:0000256" key="4">
    <source>
        <dbReference type="ARBA" id="ARBA00022692"/>
    </source>
</evidence>
<keyword evidence="3 11" id="KW-0645">Protease</keyword>
<evidence type="ECO:0000256" key="9">
    <source>
        <dbReference type="ARBA" id="ARBA00023136"/>
    </source>
</evidence>
<evidence type="ECO:0000256" key="12">
    <source>
        <dbReference type="SAM" id="MobiDB-lite"/>
    </source>
</evidence>
<evidence type="ECO:0000256" key="2">
    <source>
        <dbReference type="ARBA" id="ARBA00007066"/>
    </source>
</evidence>
<dbReference type="PROSITE" id="PS00760">
    <property type="entry name" value="SPASE_I_2"/>
    <property type="match status" value="1"/>
</dbReference>
<dbReference type="InterPro" id="IPR037730">
    <property type="entry name" value="IMP2"/>
</dbReference>
<evidence type="ECO:0000256" key="6">
    <source>
        <dbReference type="ARBA" id="ARBA00022801"/>
    </source>
</evidence>
<gene>
    <name evidence="14" type="ORF">MCUN1_001813</name>
</gene>
<keyword evidence="7" id="KW-1133">Transmembrane helix</keyword>
<dbReference type="EC" id="3.4.21.-" evidence="11"/>
<name>A0AAF0EUQ3_9BASI</name>
<keyword evidence="5 11" id="KW-0999">Mitochondrion inner membrane</keyword>
<accession>A0AAF0EUQ3</accession>
<dbReference type="PANTHER" id="PTHR46041">
    <property type="entry name" value="MITOCHONDRIAL INNER MEMBRANE PROTEASE SUBUNIT 2"/>
    <property type="match status" value="1"/>
</dbReference>
<comment type="similarity">
    <text evidence="2">Belongs to the peptidase S26 family. IMP2 subfamily.</text>
</comment>
<keyword evidence="9" id="KW-0472">Membrane</keyword>
<keyword evidence="8 11" id="KW-0496">Mitochondrion</keyword>
<evidence type="ECO:0000256" key="5">
    <source>
        <dbReference type="ARBA" id="ARBA00022792"/>
    </source>
</evidence>
<keyword evidence="15" id="KW-1185">Reference proteome</keyword>
<keyword evidence="6 11" id="KW-0378">Hydrolase</keyword>
<dbReference type="SUPFAM" id="SSF51306">
    <property type="entry name" value="LexA/Signal peptidase"/>
    <property type="match status" value="1"/>
</dbReference>
<proteinExistence type="inferred from homology"/>
<dbReference type="GO" id="GO:0006465">
    <property type="term" value="P:signal peptide processing"/>
    <property type="evidence" value="ECO:0007669"/>
    <property type="project" value="InterPro"/>
</dbReference>
<evidence type="ECO:0000256" key="7">
    <source>
        <dbReference type="ARBA" id="ARBA00022989"/>
    </source>
</evidence>
<feature type="active site" evidence="10">
    <location>
        <position position="149"/>
    </location>
</feature>
<dbReference type="Proteomes" id="UP001219933">
    <property type="component" value="Chromosome 2"/>
</dbReference>
<dbReference type="NCBIfam" id="TIGR02227">
    <property type="entry name" value="sigpep_I_bact"/>
    <property type="match status" value="1"/>
</dbReference>
<dbReference type="EMBL" id="CP119878">
    <property type="protein sequence ID" value="WFD34967.1"/>
    <property type="molecule type" value="Genomic_DNA"/>
</dbReference>
<dbReference type="GO" id="GO:0004252">
    <property type="term" value="F:serine-type endopeptidase activity"/>
    <property type="evidence" value="ECO:0007669"/>
    <property type="project" value="InterPro"/>
</dbReference>
<comment type="subcellular location">
    <subcellularLocation>
        <location evidence="1">Mitochondrion inner membrane</location>
        <topology evidence="1">Single-pass membrane protein</topology>
    </subcellularLocation>
</comment>
<evidence type="ECO:0000259" key="13">
    <source>
        <dbReference type="Pfam" id="PF10502"/>
    </source>
</evidence>
<keyword evidence="4" id="KW-0812">Transmembrane</keyword>